<evidence type="ECO:0000256" key="8">
    <source>
        <dbReference type="ARBA" id="ARBA00023242"/>
    </source>
</evidence>
<evidence type="ECO:0000256" key="6">
    <source>
        <dbReference type="ARBA" id="ARBA00022853"/>
    </source>
</evidence>
<dbReference type="OMA" id="NHVRVWM"/>
<evidence type="ECO:0000256" key="7">
    <source>
        <dbReference type="ARBA" id="ARBA00023204"/>
    </source>
</evidence>
<feature type="compositionally biased region" description="Pro residues" evidence="10">
    <location>
        <begin position="764"/>
        <end position="777"/>
    </location>
</feature>
<dbReference type="PANTHER" id="PTHR15271:SF4">
    <property type="entry name" value="CHROMATIN ASSEMBLY FACTOR 1 SUBUNIT B"/>
    <property type="match status" value="1"/>
</dbReference>
<evidence type="ECO:0000256" key="5">
    <source>
        <dbReference type="ARBA" id="ARBA00022763"/>
    </source>
</evidence>
<sequence>MLVKTLEIGWHEAKPIYSCDFQRRSIRTPSGTVAHKFATAGADTFVRIWLIHPTDPTASGTGDKGPKAEYLSTLAKHTGAVNVVRWNPSGDLLASAADDGLLIIWTRDDKAQGSVWGRDPKEAAHDKETWKQLRTFRVSEKETYDLAWSPTGEYILAGSTDNTARIYSVEGGACVREIADHSHYVQGVAWDPMNEYIATQSSDRSIKLYTITSKHGALETHPVGSHSKMVIRGSRGHSRSNSTASRAGKNNGTHSRAPSVTRPSPSPAINTSTNRGRGHVRRSSVSSEASSVSMAPSYSGRDIRDSISIPTSGTTTAMDAPLTPATSVTSGVGGMFLPPTSTPASARDASVTPVKDPTSYREPRTATTSRRSSFSGSQAPGSPASFRGRGMMDDRDTRSSYGRSPSPMPPLPAIRTPAAASMNLTASRLYGDENFTSFFRRLSFSPDGNLLFTPAGWFEDNSVSVHPGKDEDVALENERKNEAVREATSSSCVYVYSKANFSKSPIAVYPGHRRAVVCVKFSNVLYELRPDINGGGSSTPAPPVTITLEPGKEDVVDTSTLMNAPVTEKIGNLAGASGTSRKELSLPSPALTAADTPLQTPKKLPSATPPLTPALEGAEQGANGATATTSSVFQLPYRMMFAVATHDTVAIHDTQQAGPICILSKLHYDSFTDMAWSHDGHILTLVSSDGYCTVIVFDENMATYSIQQRDLQLKSVTLAHSHSVVNPAVHSTPTHGSTSMLSASSSTPLPASTSGGLGPGSPLVHPPPSPFVPPHAPSPAVSLKELPGPSAHAHGYGGAPSLKRTASTFDPPLTPAASVVGGGDGEYCDEHHWWWEWDGE</sequence>
<feature type="repeat" description="WD" evidence="9">
    <location>
        <begin position="74"/>
        <end position="105"/>
    </location>
</feature>
<dbReference type="eggNOG" id="KOG1009">
    <property type="taxonomic scope" value="Eukaryota"/>
</dbReference>
<name>G4TTP0_SERID</name>
<dbReference type="GO" id="GO:0006335">
    <property type="term" value="P:DNA replication-dependent chromatin assembly"/>
    <property type="evidence" value="ECO:0007669"/>
    <property type="project" value="InterPro"/>
</dbReference>
<feature type="compositionally biased region" description="Polar residues" evidence="10">
    <location>
        <begin position="239"/>
        <end position="274"/>
    </location>
</feature>
<evidence type="ECO:0000256" key="4">
    <source>
        <dbReference type="ARBA" id="ARBA00022737"/>
    </source>
</evidence>
<comment type="subcellular location">
    <subcellularLocation>
        <location evidence="1">Nucleus</location>
    </subcellularLocation>
</comment>
<feature type="region of interest" description="Disordered" evidence="10">
    <location>
        <begin position="727"/>
        <end position="810"/>
    </location>
</feature>
<evidence type="ECO:0000259" key="11">
    <source>
        <dbReference type="Pfam" id="PF24105"/>
    </source>
</evidence>
<dbReference type="HOGENOM" id="CLU_010127_3_0_1"/>
<feature type="compositionally biased region" description="Low complexity" evidence="10">
    <location>
        <begin position="365"/>
        <end position="377"/>
    </location>
</feature>
<dbReference type="GO" id="GO:0005634">
    <property type="term" value="C:nucleus"/>
    <property type="evidence" value="ECO:0007669"/>
    <property type="project" value="UniProtKB-SubCell"/>
</dbReference>
<comment type="similarity">
    <text evidence="2">Belongs to the WD repeat HIR1 family.</text>
</comment>
<feature type="compositionally biased region" description="Low complexity" evidence="10">
    <location>
        <begin position="737"/>
        <end position="754"/>
    </location>
</feature>
<reference evidence="12 13" key="1">
    <citation type="journal article" date="2011" name="PLoS Pathog.">
        <title>Endophytic Life Strategies Decoded by Genome and Transcriptome Analyses of the Mutualistic Root Symbiont Piriformospora indica.</title>
        <authorList>
            <person name="Zuccaro A."/>
            <person name="Lahrmann U."/>
            <person name="Guldener U."/>
            <person name="Langen G."/>
            <person name="Pfiffi S."/>
            <person name="Biedenkopf D."/>
            <person name="Wong P."/>
            <person name="Samans B."/>
            <person name="Grimm C."/>
            <person name="Basiewicz M."/>
            <person name="Murat C."/>
            <person name="Martin F."/>
            <person name="Kogel K.H."/>
        </authorList>
    </citation>
    <scope>NUCLEOTIDE SEQUENCE [LARGE SCALE GENOMIC DNA]</scope>
    <source>
        <strain evidence="12 13">DSM 11827</strain>
    </source>
</reference>
<feature type="domain" description="CAF1B/HIR1 beta-propeller" evidence="11">
    <location>
        <begin position="628"/>
        <end position="700"/>
    </location>
</feature>
<feature type="region of interest" description="Disordered" evidence="10">
    <location>
        <begin position="591"/>
        <end position="623"/>
    </location>
</feature>
<dbReference type="PROSITE" id="PS50294">
    <property type="entry name" value="WD_REPEATS_REGION"/>
    <property type="match status" value="2"/>
</dbReference>
<protein>
    <submittedName>
        <fullName evidence="12">Related to chromatin assembly complex, subunit p60</fullName>
    </submittedName>
</protein>
<dbReference type="InterPro" id="IPR045145">
    <property type="entry name" value="PTHR15271"/>
</dbReference>
<evidence type="ECO:0000256" key="9">
    <source>
        <dbReference type="PROSITE-ProRule" id="PRU00221"/>
    </source>
</evidence>
<dbReference type="STRING" id="1109443.G4TTP0"/>
<keyword evidence="7" id="KW-0234">DNA repair</keyword>
<keyword evidence="8" id="KW-0539">Nucleus</keyword>
<dbReference type="AlphaFoldDB" id="G4TTP0"/>
<evidence type="ECO:0000256" key="1">
    <source>
        <dbReference type="ARBA" id="ARBA00004123"/>
    </source>
</evidence>
<dbReference type="InterPro" id="IPR001680">
    <property type="entry name" value="WD40_rpt"/>
</dbReference>
<comment type="caution">
    <text evidence="12">The sequence shown here is derived from an EMBL/GenBank/DDBJ whole genome shotgun (WGS) entry which is preliminary data.</text>
</comment>
<dbReference type="InParanoid" id="G4TTP0"/>
<feature type="domain" description="CAF1B/HIR1 beta-propeller" evidence="11">
    <location>
        <begin position="1"/>
        <end position="217"/>
    </location>
</feature>
<dbReference type="OrthoDB" id="71227at2759"/>
<feature type="compositionally biased region" description="Polar residues" evidence="10">
    <location>
        <begin position="727"/>
        <end position="736"/>
    </location>
</feature>
<dbReference type="InterPro" id="IPR015943">
    <property type="entry name" value="WD40/YVTN_repeat-like_dom_sf"/>
</dbReference>
<organism evidence="12 13">
    <name type="scientific">Serendipita indica (strain DSM 11827)</name>
    <name type="common">Root endophyte fungus</name>
    <name type="synonym">Piriformospora indica</name>
    <dbReference type="NCBI Taxonomy" id="1109443"/>
    <lineage>
        <taxon>Eukaryota</taxon>
        <taxon>Fungi</taxon>
        <taxon>Dikarya</taxon>
        <taxon>Basidiomycota</taxon>
        <taxon>Agaricomycotina</taxon>
        <taxon>Agaricomycetes</taxon>
        <taxon>Sebacinales</taxon>
        <taxon>Serendipitaceae</taxon>
        <taxon>Serendipita</taxon>
    </lineage>
</organism>
<keyword evidence="5" id="KW-0227">DNA damage</keyword>
<evidence type="ECO:0000313" key="12">
    <source>
        <dbReference type="EMBL" id="CCA74683.1"/>
    </source>
</evidence>
<dbReference type="SUPFAM" id="SSF50978">
    <property type="entry name" value="WD40 repeat-like"/>
    <property type="match status" value="1"/>
</dbReference>
<dbReference type="FunCoup" id="G4TTP0">
    <property type="interactions" value="476"/>
</dbReference>
<keyword evidence="6" id="KW-0156">Chromatin regulator</keyword>
<dbReference type="InterPro" id="IPR036322">
    <property type="entry name" value="WD40_repeat_dom_sf"/>
</dbReference>
<dbReference type="Gene3D" id="2.130.10.10">
    <property type="entry name" value="YVTN repeat-like/Quinoprotein amine dehydrogenase"/>
    <property type="match status" value="2"/>
</dbReference>
<evidence type="ECO:0000256" key="3">
    <source>
        <dbReference type="ARBA" id="ARBA00022574"/>
    </source>
</evidence>
<feature type="compositionally biased region" description="Low complexity" evidence="10">
    <location>
        <begin position="283"/>
        <end position="299"/>
    </location>
</feature>
<keyword evidence="4" id="KW-0677">Repeat</keyword>
<feature type="repeat" description="WD" evidence="9">
    <location>
        <begin position="178"/>
        <end position="213"/>
    </location>
</feature>
<dbReference type="PANTHER" id="PTHR15271">
    <property type="entry name" value="CHROMATIN ASSEMBLY FACTOR 1 SUBUNIT B"/>
    <property type="match status" value="1"/>
</dbReference>
<dbReference type="Pfam" id="PF24105">
    <property type="entry name" value="Beta-prop_CAF1B_HIR1"/>
    <property type="match status" value="2"/>
</dbReference>
<keyword evidence="3 9" id="KW-0853">WD repeat</keyword>
<evidence type="ECO:0000256" key="2">
    <source>
        <dbReference type="ARBA" id="ARBA00007306"/>
    </source>
</evidence>
<feature type="region of interest" description="Disordered" evidence="10">
    <location>
        <begin position="218"/>
        <end position="415"/>
    </location>
</feature>
<dbReference type="InterPro" id="IPR055410">
    <property type="entry name" value="Beta-prop_CAF1B_HIR1"/>
</dbReference>
<dbReference type="GO" id="GO:0033186">
    <property type="term" value="C:CAF-1 complex"/>
    <property type="evidence" value="ECO:0007669"/>
    <property type="project" value="TreeGrafter"/>
</dbReference>
<gene>
    <name evidence="12" type="ORF">PIIN_08634</name>
</gene>
<evidence type="ECO:0000256" key="10">
    <source>
        <dbReference type="SAM" id="MobiDB-lite"/>
    </source>
</evidence>
<accession>G4TTP0</accession>
<dbReference type="SMART" id="SM00320">
    <property type="entry name" value="WD40"/>
    <property type="match status" value="5"/>
</dbReference>
<dbReference type="GO" id="GO:0006334">
    <property type="term" value="P:nucleosome assembly"/>
    <property type="evidence" value="ECO:0007669"/>
    <property type="project" value="TreeGrafter"/>
</dbReference>
<feature type="compositionally biased region" description="Polar residues" evidence="10">
    <location>
        <begin position="308"/>
        <end position="317"/>
    </location>
</feature>
<dbReference type="EMBL" id="CAFZ01000343">
    <property type="protein sequence ID" value="CCA74683.1"/>
    <property type="molecule type" value="Genomic_DNA"/>
</dbReference>
<keyword evidence="13" id="KW-1185">Reference proteome</keyword>
<feature type="repeat" description="WD" evidence="9">
    <location>
        <begin position="136"/>
        <end position="177"/>
    </location>
</feature>
<dbReference type="Proteomes" id="UP000007148">
    <property type="component" value="Unassembled WGS sequence"/>
</dbReference>
<evidence type="ECO:0000313" key="13">
    <source>
        <dbReference type="Proteomes" id="UP000007148"/>
    </source>
</evidence>
<dbReference type="PROSITE" id="PS50082">
    <property type="entry name" value="WD_REPEATS_2"/>
    <property type="match status" value="3"/>
</dbReference>
<proteinExistence type="inferred from homology"/>
<dbReference type="GO" id="GO:0006281">
    <property type="term" value="P:DNA repair"/>
    <property type="evidence" value="ECO:0007669"/>
    <property type="project" value="UniProtKB-KW"/>
</dbReference>